<evidence type="ECO:0000313" key="2">
    <source>
        <dbReference type="Proteomes" id="UP000684084"/>
    </source>
</evidence>
<sequence length="119" mass="13283">MVKSLCNGYEPSCSTTLSNTLMYNKLTKITVDQQLTLDKESDLTLGFDGWTSLQGQSLYGKGLHPMVFHDVCLNAMKLLKNMGGGENSCSELVAQIRAFTQYEKPYDLEYVLGIDNVFL</sequence>
<evidence type="ECO:0008006" key="3">
    <source>
        <dbReference type="Google" id="ProtNLM"/>
    </source>
</evidence>
<name>A0A915ZF35_9GLOM</name>
<reference evidence="1" key="1">
    <citation type="submission" date="2020-05" db="EMBL/GenBank/DDBJ databases">
        <authorList>
            <person name="Rincon C."/>
            <person name="Sanders R I."/>
            <person name="Robbins C."/>
            <person name="Chaturvedi A."/>
        </authorList>
    </citation>
    <scope>NUCLEOTIDE SEQUENCE</scope>
    <source>
        <strain evidence="1">CHB12</strain>
    </source>
</reference>
<protein>
    <recommendedName>
        <fullName evidence="3">DUF659 domain-containing protein</fullName>
    </recommendedName>
</protein>
<accession>A0A915ZF35</accession>
<comment type="caution">
    <text evidence="1">The sequence shown here is derived from an EMBL/GenBank/DDBJ whole genome shotgun (WGS) entry which is preliminary data.</text>
</comment>
<gene>
    <name evidence="1" type="ORF">CHRIB12_LOCUS13690</name>
</gene>
<organism evidence="1 2">
    <name type="scientific">Rhizophagus irregularis</name>
    <dbReference type="NCBI Taxonomy" id="588596"/>
    <lineage>
        <taxon>Eukaryota</taxon>
        <taxon>Fungi</taxon>
        <taxon>Fungi incertae sedis</taxon>
        <taxon>Mucoromycota</taxon>
        <taxon>Glomeromycotina</taxon>
        <taxon>Glomeromycetes</taxon>
        <taxon>Glomerales</taxon>
        <taxon>Glomeraceae</taxon>
        <taxon>Rhizophagus</taxon>
    </lineage>
</organism>
<dbReference type="VEuPathDB" id="FungiDB:RhiirFUN_020256"/>
<dbReference type="EMBL" id="CAGKOT010000031">
    <property type="protein sequence ID" value="CAB5372708.1"/>
    <property type="molecule type" value="Genomic_DNA"/>
</dbReference>
<dbReference type="AlphaFoldDB" id="A0A915ZF35"/>
<proteinExistence type="predicted"/>
<dbReference type="OrthoDB" id="2392673at2759"/>
<dbReference type="Proteomes" id="UP000684084">
    <property type="component" value="Unassembled WGS sequence"/>
</dbReference>
<evidence type="ECO:0000313" key="1">
    <source>
        <dbReference type="EMBL" id="CAB5372708.1"/>
    </source>
</evidence>